<protein>
    <submittedName>
        <fullName evidence="4">Uncharacterized protein</fullName>
    </submittedName>
</protein>
<accession>A0A0N4ZGB5</accession>
<dbReference type="Proteomes" id="UP000038045">
    <property type="component" value="Unplaced"/>
</dbReference>
<evidence type="ECO:0000256" key="1">
    <source>
        <dbReference type="ARBA" id="ARBA00005807"/>
    </source>
</evidence>
<dbReference type="WBParaSite" id="PTRK_0000679200.1">
    <property type="protein sequence ID" value="PTRK_0000679200.1"/>
    <property type="gene ID" value="PTRK_0000679200"/>
</dbReference>
<feature type="coiled-coil region" evidence="2">
    <location>
        <begin position="72"/>
        <end position="99"/>
    </location>
</feature>
<reference evidence="4" key="1">
    <citation type="submission" date="2017-02" db="UniProtKB">
        <authorList>
            <consortium name="WormBaseParasite"/>
        </authorList>
    </citation>
    <scope>IDENTIFICATION</scope>
</reference>
<dbReference type="Pfam" id="PF05308">
    <property type="entry name" value="Mito_fiss_reg"/>
    <property type="match status" value="1"/>
</dbReference>
<sequence length="238" mass="27740">MNLESINYNNEFGRCNLNNSIRKIKRKRKTKYSKELLRELNLDSDENILSSNESGDNNTFMKSQTDYSATFSEEALHKIKEMEEEIAKLKSQMELVCHLKTSQLNSMMLHEINHNKKSLNYQKYNNILLEENNENDCEITNHTTPPAPPPLPRVSNNNTPTNLIQNVKSNTFISPKILRLNNESLLNELQNVTLRHVEPVEKSKSFNSFLEEALYKKFKNVKENYSTDSEYSLSDWSE</sequence>
<evidence type="ECO:0000313" key="4">
    <source>
        <dbReference type="WBParaSite" id="PTRK_0000679200.1"/>
    </source>
</evidence>
<evidence type="ECO:0000313" key="3">
    <source>
        <dbReference type="Proteomes" id="UP000038045"/>
    </source>
</evidence>
<organism evidence="3 4">
    <name type="scientific">Parastrongyloides trichosuri</name>
    <name type="common">Possum-specific nematode worm</name>
    <dbReference type="NCBI Taxonomy" id="131310"/>
    <lineage>
        <taxon>Eukaryota</taxon>
        <taxon>Metazoa</taxon>
        <taxon>Ecdysozoa</taxon>
        <taxon>Nematoda</taxon>
        <taxon>Chromadorea</taxon>
        <taxon>Rhabditida</taxon>
        <taxon>Tylenchina</taxon>
        <taxon>Panagrolaimomorpha</taxon>
        <taxon>Strongyloidoidea</taxon>
        <taxon>Strongyloididae</taxon>
        <taxon>Parastrongyloides</taxon>
    </lineage>
</organism>
<comment type="similarity">
    <text evidence="1">Belongs to the MTFR1 family.</text>
</comment>
<proteinExistence type="inferred from homology"/>
<keyword evidence="3" id="KW-1185">Reference proteome</keyword>
<dbReference type="InterPro" id="IPR007972">
    <property type="entry name" value="Mtfr1"/>
</dbReference>
<name>A0A0N4ZGB5_PARTI</name>
<keyword evidence="2" id="KW-0175">Coiled coil</keyword>
<dbReference type="AlphaFoldDB" id="A0A0N4ZGB5"/>
<evidence type="ECO:0000256" key="2">
    <source>
        <dbReference type="SAM" id="Coils"/>
    </source>
</evidence>